<dbReference type="RefSeq" id="WP_118370098.1">
    <property type="nucleotide sequence ID" value="NZ_QROY01000002.1"/>
</dbReference>
<accession>A0A415MED3</accession>
<dbReference type="AlphaFoldDB" id="A0A415MED3"/>
<comment type="caution">
    <text evidence="1">The sequence shown here is derived from an EMBL/GenBank/DDBJ whole genome shotgun (WGS) entry which is preliminary data.</text>
</comment>
<reference evidence="1 2" key="1">
    <citation type="submission" date="2018-08" db="EMBL/GenBank/DDBJ databases">
        <title>A genome reference for cultivated species of the human gut microbiota.</title>
        <authorList>
            <person name="Zou Y."/>
            <person name="Xue W."/>
            <person name="Luo G."/>
        </authorList>
    </citation>
    <scope>NUCLEOTIDE SEQUENCE [LARGE SCALE GENOMIC DNA]</scope>
    <source>
        <strain evidence="1 2">AF36-7BH</strain>
    </source>
</reference>
<sequence length="107" mass="13035">MAQQIYYLHSCNEWKEYSSMRLLFIGTSQQKLKMKISKEIEEGNMEYKPVTTYHDWDGEHIICKEKENTPKQQAKLFRQDWETETRDNINSELKYGDFDYTYNNEEM</sequence>
<organism evidence="1 2">
    <name type="scientific">Lachnospira eligens</name>
    <dbReference type="NCBI Taxonomy" id="39485"/>
    <lineage>
        <taxon>Bacteria</taxon>
        <taxon>Bacillati</taxon>
        <taxon>Bacillota</taxon>
        <taxon>Clostridia</taxon>
        <taxon>Lachnospirales</taxon>
        <taxon>Lachnospiraceae</taxon>
        <taxon>Lachnospira</taxon>
    </lineage>
</organism>
<gene>
    <name evidence="1" type="ORF">DW007_03075</name>
</gene>
<dbReference type="Proteomes" id="UP000285201">
    <property type="component" value="Unassembled WGS sequence"/>
</dbReference>
<name>A0A415MED3_9FIRM</name>
<dbReference type="EMBL" id="QROY01000002">
    <property type="protein sequence ID" value="RHL71145.1"/>
    <property type="molecule type" value="Genomic_DNA"/>
</dbReference>
<protein>
    <submittedName>
        <fullName evidence="1">Uncharacterized protein</fullName>
    </submittedName>
</protein>
<evidence type="ECO:0000313" key="1">
    <source>
        <dbReference type="EMBL" id="RHL71145.1"/>
    </source>
</evidence>
<evidence type="ECO:0000313" key="2">
    <source>
        <dbReference type="Proteomes" id="UP000285201"/>
    </source>
</evidence>
<proteinExistence type="predicted"/>